<evidence type="ECO:0000256" key="7">
    <source>
        <dbReference type="ARBA" id="ARBA00022967"/>
    </source>
</evidence>
<evidence type="ECO:0000256" key="2">
    <source>
        <dbReference type="ARBA" id="ARBA00022553"/>
    </source>
</evidence>
<feature type="domain" description="Cation-transporting P-type ATPase N-terminal" evidence="11">
    <location>
        <begin position="126"/>
        <end position="201"/>
    </location>
</feature>
<dbReference type="InterPro" id="IPR023298">
    <property type="entry name" value="ATPase_P-typ_TM_dom_sf"/>
</dbReference>
<dbReference type="Pfam" id="PF00690">
    <property type="entry name" value="Cation_ATPase_N"/>
    <property type="match status" value="1"/>
</dbReference>
<keyword evidence="6" id="KW-0460">Magnesium</keyword>
<dbReference type="OrthoDB" id="158672at2759"/>
<dbReference type="EMBL" id="VRMN01000001">
    <property type="protein sequence ID" value="KAA8498348.1"/>
    <property type="molecule type" value="Genomic_DNA"/>
</dbReference>
<dbReference type="InterPro" id="IPR023214">
    <property type="entry name" value="HAD_sf"/>
</dbReference>
<feature type="transmembrane region" description="Helical" evidence="10">
    <location>
        <begin position="964"/>
        <end position="985"/>
    </location>
</feature>
<dbReference type="SUPFAM" id="SSF81660">
    <property type="entry name" value="Metal cation-transporting ATPase, ATP-binding domain N"/>
    <property type="match status" value="1"/>
</dbReference>
<dbReference type="GO" id="GO:0016887">
    <property type="term" value="F:ATP hydrolysis activity"/>
    <property type="evidence" value="ECO:0007669"/>
    <property type="project" value="InterPro"/>
</dbReference>
<dbReference type="NCBIfam" id="TIGR01494">
    <property type="entry name" value="ATPase_P-type"/>
    <property type="match status" value="2"/>
</dbReference>
<dbReference type="Gene3D" id="1.20.1110.10">
    <property type="entry name" value="Calcium-transporting ATPase, transmembrane domain"/>
    <property type="match status" value="1"/>
</dbReference>
<keyword evidence="13" id="KW-1185">Reference proteome</keyword>
<dbReference type="InterPro" id="IPR008250">
    <property type="entry name" value="ATPase_P-typ_transduc_dom_A_sf"/>
</dbReference>
<dbReference type="SUPFAM" id="SSF56784">
    <property type="entry name" value="HAD-like"/>
    <property type="match status" value="1"/>
</dbReference>
<comment type="caution">
    <text evidence="12">The sequence shown here is derived from an EMBL/GenBank/DDBJ whole genome shotgun (WGS) entry which is preliminary data.</text>
</comment>
<dbReference type="SFLD" id="SFLDS00003">
    <property type="entry name" value="Haloacid_Dehalogenase"/>
    <property type="match status" value="1"/>
</dbReference>
<dbReference type="PRINTS" id="PR00119">
    <property type="entry name" value="CATATPASE"/>
</dbReference>
<dbReference type="Pfam" id="PF08282">
    <property type="entry name" value="Hydrolase_3"/>
    <property type="match status" value="1"/>
</dbReference>
<evidence type="ECO:0000313" key="12">
    <source>
        <dbReference type="EMBL" id="KAA8498348.1"/>
    </source>
</evidence>
<evidence type="ECO:0000256" key="10">
    <source>
        <dbReference type="SAM" id="Phobius"/>
    </source>
</evidence>
<feature type="transmembrane region" description="Helical" evidence="10">
    <location>
        <begin position="1089"/>
        <end position="1110"/>
    </location>
</feature>
<dbReference type="SMART" id="SM00831">
    <property type="entry name" value="Cation_ATPase_N"/>
    <property type="match status" value="1"/>
</dbReference>
<dbReference type="SFLD" id="SFLDG00002">
    <property type="entry name" value="C1.7:_P-type_atpase_like"/>
    <property type="match status" value="1"/>
</dbReference>
<keyword evidence="8 10" id="KW-1133">Transmembrane helix</keyword>
<evidence type="ECO:0000256" key="1">
    <source>
        <dbReference type="ARBA" id="ARBA00004127"/>
    </source>
</evidence>
<protein>
    <submittedName>
        <fullName evidence="12">Calcium-transporting ATPase sarcoplasmic/endoplasmic reticulum type</fullName>
    </submittedName>
</protein>
<dbReference type="FunFam" id="3.40.50.1000:FF:000001">
    <property type="entry name" value="Phospholipid-transporting ATPase IC"/>
    <property type="match status" value="1"/>
</dbReference>
<dbReference type="Gene3D" id="2.70.150.10">
    <property type="entry name" value="Calcium-transporting ATPase, cytoplasmic transduction domain A"/>
    <property type="match status" value="1"/>
</dbReference>
<comment type="subcellular location">
    <subcellularLocation>
        <location evidence="1">Endomembrane system</location>
        <topology evidence="1">Multi-pass membrane protein</topology>
    </subcellularLocation>
</comment>
<dbReference type="GO" id="GO:0016020">
    <property type="term" value="C:membrane"/>
    <property type="evidence" value="ECO:0007669"/>
    <property type="project" value="InterPro"/>
</dbReference>
<keyword evidence="5" id="KW-0067">ATP-binding</keyword>
<dbReference type="InterPro" id="IPR001757">
    <property type="entry name" value="P_typ_ATPase"/>
</dbReference>
<dbReference type="Gene3D" id="3.40.1110.10">
    <property type="entry name" value="Calcium-transporting ATPase, cytoplasmic domain N"/>
    <property type="match status" value="1"/>
</dbReference>
<dbReference type="Pfam" id="PF00122">
    <property type="entry name" value="E1-E2_ATPase"/>
    <property type="match status" value="1"/>
</dbReference>
<accession>A0A5J4Z564</accession>
<dbReference type="GO" id="GO:0005524">
    <property type="term" value="F:ATP binding"/>
    <property type="evidence" value="ECO:0007669"/>
    <property type="project" value="UniProtKB-KW"/>
</dbReference>
<dbReference type="SFLD" id="SFLDF00027">
    <property type="entry name" value="p-type_atpase"/>
    <property type="match status" value="1"/>
</dbReference>
<dbReference type="PANTHER" id="PTHR42861">
    <property type="entry name" value="CALCIUM-TRANSPORTING ATPASE"/>
    <property type="match status" value="1"/>
</dbReference>
<dbReference type="InterPro" id="IPR044492">
    <property type="entry name" value="P_typ_ATPase_HD_dom"/>
</dbReference>
<feature type="transmembrane region" description="Helical" evidence="10">
    <location>
        <begin position="1054"/>
        <end position="1073"/>
    </location>
</feature>
<dbReference type="InterPro" id="IPR018303">
    <property type="entry name" value="ATPase_P-typ_P_site"/>
</dbReference>
<dbReference type="Proteomes" id="UP000324585">
    <property type="component" value="Unassembled WGS sequence"/>
</dbReference>
<dbReference type="PRINTS" id="PR00120">
    <property type="entry name" value="HATPASE"/>
</dbReference>
<keyword evidence="7" id="KW-1278">Translocase</keyword>
<keyword evidence="3 10" id="KW-0812">Transmembrane</keyword>
<dbReference type="SUPFAM" id="SSF81665">
    <property type="entry name" value="Calcium ATPase, transmembrane domain M"/>
    <property type="match status" value="1"/>
</dbReference>
<dbReference type="InterPro" id="IPR006068">
    <property type="entry name" value="ATPase_P-typ_cation-transptr_C"/>
</dbReference>
<keyword evidence="9 10" id="KW-0472">Membrane</keyword>
<evidence type="ECO:0000256" key="9">
    <source>
        <dbReference type="ARBA" id="ARBA00023136"/>
    </source>
</evidence>
<proteinExistence type="predicted"/>
<name>A0A5J4Z564_PORPP</name>
<dbReference type="PROSITE" id="PS00154">
    <property type="entry name" value="ATPASE_E1_E2"/>
    <property type="match status" value="1"/>
</dbReference>
<dbReference type="SUPFAM" id="SSF81653">
    <property type="entry name" value="Calcium ATPase, transduction domain A"/>
    <property type="match status" value="1"/>
</dbReference>
<organism evidence="12 13">
    <name type="scientific">Porphyridium purpureum</name>
    <name type="common">Red alga</name>
    <name type="synonym">Porphyridium cruentum</name>
    <dbReference type="NCBI Taxonomy" id="35688"/>
    <lineage>
        <taxon>Eukaryota</taxon>
        <taxon>Rhodophyta</taxon>
        <taxon>Bangiophyceae</taxon>
        <taxon>Porphyridiales</taxon>
        <taxon>Porphyridiaceae</taxon>
        <taxon>Porphyridium</taxon>
    </lineage>
</organism>
<dbReference type="InterPro" id="IPR059000">
    <property type="entry name" value="ATPase_P-type_domA"/>
</dbReference>
<evidence type="ECO:0000256" key="3">
    <source>
        <dbReference type="ARBA" id="ARBA00022692"/>
    </source>
</evidence>
<reference evidence="13" key="1">
    <citation type="journal article" date="2019" name="Nat. Commun.">
        <title>Expansion of phycobilisome linker gene families in mesophilic red algae.</title>
        <authorList>
            <person name="Lee J."/>
            <person name="Kim D."/>
            <person name="Bhattacharya D."/>
            <person name="Yoon H.S."/>
        </authorList>
    </citation>
    <scope>NUCLEOTIDE SEQUENCE [LARGE SCALE GENOMIC DNA]</scope>
    <source>
        <strain evidence="13">CCMP 1328</strain>
    </source>
</reference>
<evidence type="ECO:0000256" key="6">
    <source>
        <dbReference type="ARBA" id="ARBA00022842"/>
    </source>
</evidence>
<sequence>MNIQWRCVGWSEGASWRRKIWTRLRRRRTLHRYCVRGRRILLALIFAMAFAFTALAHKVCARTKDISCCSRRSITPWTRSHAYGARRSIPLIANARCKTLERRMCMVVDEKSAKAVLAPGQKEAQSHARRDIAQLLIDFELDSLESGLSTQQVEARRALYGFNSVPDEPPVPLWRKILAQLEDRLVLLLLLATGGSLALSIFEHRDQPLLLEYFVEPIVLSLFLVLNACVGLAQESSAENAIAALKEYEKVSCVVLRDGGISQVVDASELVPGDVVCLKNGDKVPADVRVAHILSPRLQVDQSVITGESEAVCKSETPSLSSSGVGGAALVARTNTSLSELDCMAFCGSAVVSGRCLALVTATGLNTEIGRIRASLTGFEVATRELTPLQRKLEVFGNQLSLIVLVFCSVIWAANVANSISTDSLKDSSSLIENALFHLKTSVALAIAAVPEGLPAVVTSSLALGANRMARRAAIVRYLPAAETLGSTQVICSDKTGTLTMNRMCVQNISFPSRPAELLAVSGNGYSSTGRVLMNGEFGDSCVEPLLTMARICVLCNDARIEFSKDADGNAEENADKNAQPLRTTGESTELSLLVLAEKITQQVLQRRNARAVFEASLRRTQTLEFDRHRRSMGVIVEDEQSRSILYVKGAPESVMARCSSILTETGATVALSEDVKAQIMSSWSRDGLRIIALAQRTDLPALDVARLDDCAYVETYESGLTLVGLCGILDPPREEVEGAVREAKDAGIRIIVITGDAEATAVRVCMQVGITDGNSDQVMTGSELASLSDIEAMKRLDSTSIFSRTDPLDKLRIVDLLKRKGLVVAMTGDGVNDAPALKRADIGIAMGSGTAVAREASKMVLADDNFATIVAAVSEGRSIYANIRQLTRYLISSNVGEVFALFFASMLHLPDPFVPVQLLWLNLVTDGLPAAALSFNPRDSNVMQQAPVSPDASIIDRISIIRFMSVGLYCGLACMATYIHYLCFSVHGPMLSFADAQLMTSGLFSGASERDGAACAARTVAMSTMVTLEMFNALNSVSERESLLRVPPWRNKWLVAGITVSFCAHVATLYFAPLARVFGNAPLPLDEWGWIVACAAPVVAVDEFLKFVLLRRDDKR</sequence>
<evidence type="ECO:0000259" key="11">
    <source>
        <dbReference type="SMART" id="SM00831"/>
    </source>
</evidence>
<dbReference type="InterPro" id="IPR023299">
    <property type="entry name" value="ATPase_P-typ_cyto_dom_N"/>
</dbReference>
<dbReference type="AlphaFoldDB" id="A0A5J4Z564"/>
<evidence type="ECO:0000313" key="13">
    <source>
        <dbReference type="Proteomes" id="UP000324585"/>
    </source>
</evidence>
<dbReference type="FunFam" id="1.20.1110.10:FF:000065">
    <property type="entry name" value="Sarcoplasmic/endoplasmic reticulum calcium ATPase 1"/>
    <property type="match status" value="1"/>
</dbReference>
<dbReference type="InterPro" id="IPR004014">
    <property type="entry name" value="ATPase_P-typ_cation-transptr_N"/>
</dbReference>
<dbReference type="OMA" id="ANARCKT"/>
<dbReference type="Gene3D" id="3.40.50.1000">
    <property type="entry name" value="HAD superfamily/HAD-like"/>
    <property type="match status" value="1"/>
</dbReference>
<gene>
    <name evidence="12" type="ORF">FVE85_5933</name>
</gene>
<dbReference type="InterPro" id="IPR036412">
    <property type="entry name" value="HAD-like_sf"/>
</dbReference>
<keyword evidence="2" id="KW-0597">Phosphoprotein</keyword>
<dbReference type="Pfam" id="PF00689">
    <property type="entry name" value="Cation_ATPase_C"/>
    <property type="match status" value="1"/>
</dbReference>
<evidence type="ECO:0000256" key="4">
    <source>
        <dbReference type="ARBA" id="ARBA00022741"/>
    </source>
</evidence>
<evidence type="ECO:0000256" key="5">
    <source>
        <dbReference type="ARBA" id="ARBA00022840"/>
    </source>
</evidence>
<dbReference type="FunFam" id="2.70.150.10:FF:000160">
    <property type="entry name" value="Sarcoplasmic/endoplasmic reticulum calcium ATPase 1"/>
    <property type="match status" value="1"/>
</dbReference>
<dbReference type="GO" id="GO:0012505">
    <property type="term" value="C:endomembrane system"/>
    <property type="evidence" value="ECO:0007669"/>
    <property type="project" value="UniProtKB-SubCell"/>
</dbReference>
<keyword evidence="4" id="KW-0547">Nucleotide-binding</keyword>
<evidence type="ECO:0000256" key="8">
    <source>
        <dbReference type="ARBA" id="ARBA00022989"/>
    </source>
</evidence>
<dbReference type="Pfam" id="PF13246">
    <property type="entry name" value="Cation_ATPase"/>
    <property type="match status" value="1"/>
</dbReference>